<evidence type="ECO:0000256" key="13">
    <source>
        <dbReference type="ARBA" id="ARBA00030756"/>
    </source>
</evidence>
<dbReference type="PIRSF" id="PIRSF004911">
    <property type="entry name" value="DUF160"/>
    <property type="match status" value="1"/>
</dbReference>
<dbReference type="SFLD" id="SFLDS00029">
    <property type="entry name" value="Radical_SAM"/>
    <property type="match status" value="1"/>
</dbReference>
<dbReference type="PANTHER" id="PTHR30538">
    <property type="entry name" value="LYSINE 2,3-AMINOMUTASE-RELATED"/>
    <property type="match status" value="1"/>
</dbReference>
<comment type="cofactor">
    <cofactor evidence="3">
        <name>[4Fe-4S] cluster</name>
        <dbReference type="ChEBI" id="CHEBI:49883"/>
    </cofactor>
</comment>
<dbReference type="eggNOG" id="COG1509">
    <property type="taxonomic scope" value="Bacteria"/>
</dbReference>
<dbReference type="CDD" id="cd01335">
    <property type="entry name" value="Radical_SAM"/>
    <property type="match status" value="1"/>
</dbReference>
<dbReference type="NCBIfam" id="TIGR00238">
    <property type="entry name" value="KamA family radical SAM protein"/>
    <property type="match status" value="1"/>
</dbReference>
<dbReference type="Proteomes" id="UP000015380">
    <property type="component" value="Chromosome"/>
</dbReference>
<dbReference type="Pfam" id="PF04055">
    <property type="entry name" value="Radical_SAM"/>
    <property type="match status" value="1"/>
</dbReference>
<comment type="similarity">
    <text evidence="4">Belongs to the radical SAM superfamily. KamA family.</text>
</comment>
<dbReference type="InterPro" id="IPR013785">
    <property type="entry name" value="Aldolase_TIM"/>
</dbReference>
<feature type="binding site" evidence="14">
    <location>
        <position position="129"/>
    </location>
    <ligand>
        <name>[4Fe-4S] cluster</name>
        <dbReference type="ChEBI" id="CHEBI:49883"/>
        <note>4Fe-4S-S-AdoMet</note>
    </ligand>
</feature>
<dbReference type="SFLD" id="SFLDG01070">
    <property type="entry name" value="PLP-dependent"/>
    <property type="match status" value="1"/>
</dbReference>
<evidence type="ECO:0000256" key="7">
    <source>
        <dbReference type="ARBA" id="ARBA00022691"/>
    </source>
</evidence>
<comment type="catalytic activity">
    <reaction evidence="1">
        <text>L-lysine = D-beta-lysine</text>
        <dbReference type="Rhea" id="RHEA:44148"/>
        <dbReference type="ChEBI" id="CHEBI:32551"/>
        <dbReference type="ChEBI" id="CHEBI:84138"/>
    </reaction>
</comment>
<feature type="binding site" evidence="14">
    <location>
        <position position="125"/>
    </location>
    <ligand>
        <name>[4Fe-4S] cluster</name>
        <dbReference type="ChEBI" id="CHEBI:49883"/>
        <note>4Fe-4S-S-AdoMet</note>
    </ligand>
</feature>
<evidence type="ECO:0000256" key="1">
    <source>
        <dbReference type="ARBA" id="ARBA00001352"/>
    </source>
</evidence>
<evidence type="ECO:0000256" key="9">
    <source>
        <dbReference type="ARBA" id="ARBA00022898"/>
    </source>
</evidence>
<sequence>MVIIMANMMNTEKTSLIPSWQQELQSAFTNINDLLCFLNLNIDDLSLHTEAAKDFPLLVTKSYAQRIKKSDWGDPLLRQILPDPSELLTNPDYLNDPVGDSQASVLPGLLHKYYGRILLVSTGACAIHCRYCFRREFPYTDNSANRSQLDSIKQYLIEHPEVTEVILSGGDPLTLSDTRLQHLFDLFEQLPQIERIRIHSRIPIVLPSRISKKLLEILSSTNKKVIMVIHANHPNELDDSVSNTLFAIKKAGLTLLNQTVLLRGINDNAKTLTKLSHRLFHCDTLPYYLHVLDKVNGAMHFDTEMEHVFDVYQHLQKKLPGYLVPKLVREEAGKPYKTLLSTNINFP</sequence>
<keyword evidence="10" id="KW-0408">Iron</keyword>
<gene>
    <name evidence="17" type="ORF">CYCME_0942</name>
</gene>
<dbReference type="PANTHER" id="PTHR30538:SF1">
    <property type="entry name" value="L-LYSINE 2,3-AMINOMUTASE"/>
    <property type="match status" value="1"/>
</dbReference>
<feature type="domain" description="Radical SAM core" evidence="16">
    <location>
        <begin position="111"/>
        <end position="323"/>
    </location>
</feature>
<keyword evidence="8 14" id="KW-0479">Metal-binding</keyword>
<dbReference type="InterPro" id="IPR003739">
    <property type="entry name" value="Lys_aminomutase/Glu_NH3_mut"/>
</dbReference>
<protein>
    <recommendedName>
        <fullName evidence="5">L-lysine 2,3-aminomutase</fullName>
    </recommendedName>
    <alternativeName>
        <fullName evidence="13">EF-P post-translational modification enzyme B</fullName>
    </alternativeName>
</protein>
<evidence type="ECO:0000256" key="15">
    <source>
        <dbReference type="PIRSR" id="PIRSR603739-50"/>
    </source>
</evidence>
<evidence type="ECO:0000256" key="14">
    <source>
        <dbReference type="PIRSR" id="PIRSR004911-1"/>
    </source>
</evidence>
<dbReference type="InterPro" id="IPR058240">
    <property type="entry name" value="rSAM_sf"/>
</dbReference>
<name>S5TVX6_9GAMM</name>
<evidence type="ECO:0000256" key="6">
    <source>
        <dbReference type="ARBA" id="ARBA00022485"/>
    </source>
</evidence>
<evidence type="ECO:0000256" key="4">
    <source>
        <dbReference type="ARBA" id="ARBA00008703"/>
    </source>
</evidence>
<dbReference type="HOGENOM" id="CLU_032161_2_0_6"/>
<keyword evidence="11 14" id="KW-0411">Iron-sulfur</keyword>
<evidence type="ECO:0000259" key="16">
    <source>
        <dbReference type="PROSITE" id="PS51918"/>
    </source>
</evidence>
<evidence type="ECO:0000256" key="11">
    <source>
        <dbReference type="ARBA" id="ARBA00023014"/>
    </source>
</evidence>
<dbReference type="PROSITE" id="PS51918">
    <property type="entry name" value="RADICAL_SAM"/>
    <property type="match status" value="1"/>
</dbReference>
<evidence type="ECO:0000256" key="3">
    <source>
        <dbReference type="ARBA" id="ARBA00001966"/>
    </source>
</evidence>
<dbReference type="GO" id="GO:0016853">
    <property type="term" value="F:isomerase activity"/>
    <property type="evidence" value="ECO:0007669"/>
    <property type="project" value="UniProtKB-KW"/>
</dbReference>
<accession>S5TVX6</accession>
<dbReference type="GO" id="GO:0046872">
    <property type="term" value="F:metal ion binding"/>
    <property type="evidence" value="ECO:0007669"/>
    <property type="project" value="UniProtKB-KW"/>
</dbReference>
<evidence type="ECO:0000256" key="8">
    <source>
        <dbReference type="ARBA" id="ARBA00022723"/>
    </source>
</evidence>
<dbReference type="InterPro" id="IPR007197">
    <property type="entry name" value="rSAM"/>
</dbReference>
<dbReference type="AlphaFoldDB" id="S5TVX6"/>
<keyword evidence="18" id="KW-1185">Reference proteome</keyword>
<feature type="binding site" evidence="14">
    <location>
        <position position="132"/>
    </location>
    <ligand>
        <name>[4Fe-4S] cluster</name>
        <dbReference type="ChEBI" id="CHEBI:49883"/>
        <note>4Fe-4S-S-AdoMet</note>
    </ligand>
</feature>
<dbReference type="EMBL" id="CP005996">
    <property type="protein sequence ID" value="AGS39275.1"/>
    <property type="molecule type" value="Genomic_DNA"/>
</dbReference>
<evidence type="ECO:0000313" key="18">
    <source>
        <dbReference type="Proteomes" id="UP000015380"/>
    </source>
</evidence>
<dbReference type="NCBIfam" id="TIGR03821">
    <property type="entry name" value="EFP_modif_epmB"/>
    <property type="match status" value="1"/>
</dbReference>
<evidence type="ECO:0000256" key="5">
    <source>
        <dbReference type="ARBA" id="ARBA00022363"/>
    </source>
</evidence>
<keyword evidence="9 15" id="KW-0663">Pyridoxal phosphate</keyword>
<dbReference type="InterPro" id="IPR022462">
    <property type="entry name" value="EpmB"/>
</dbReference>
<dbReference type="KEGG" id="cza:CYCME_0942"/>
<comment type="cofactor">
    <cofactor evidence="2 15">
        <name>pyridoxal 5'-phosphate</name>
        <dbReference type="ChEBI" id="CHEBI:597326"/>
    </cofactor>
</comment>
<dbReference type="PATRIC" id="fig|1198232.3.peg.942"/>
<evidence type="ECO:0000313" key="17">
    <source>
        <dbReference type="EMBL" id="AGS39275.1"/>
    </source>
</evidence>
<proteinExistence type="inferred from homology"/>
<feature type="modified residue" description="N6-(pyridoxal phosphate)lysine" evidence="15">
    <location>
        <position position="337"/>
    </location>
</feature>
<organism evidence="17 18">
    <name type="scientific">Cycloclasticus zancles 78-ME</name>
    <dbReference type="NCBI Taxonomy" id="1198232"/>
    <lineage>
        <taxon>Bacteria</taxon>
        <taxon>Pseudomonadati</taxon>
        <taxon>Pseudomonadota</taxon>
        <taxon>Gammaproteobacteria</taxon>
        <taxon>Thiotrichales</taxon>
        <taxon>Piscirickettsiaceae</taxon>
        <taxon>Cycloclasticus</taxon>
    </lineage>
</organism>
<dbReference type="SUPFAM" id="SSF102114">
    <property type="entry name" value="Radical SAM enzymes"/>
    <property type="match status" value="1"/>
</dbReference>
<reference evidence="18" key="2">
    <citation type="journal article" date="2016" name="Environ. Microbiol. Rep.">
        <title>Analysis of defence systems and a conjugative IncP-1 plasmid in the marine polyaromatic hydrocarbons-degrading bacterium Cycloclasticus sp. 78-ME.</title>
        <authorList>
            <person name="Yakimov M.M."/>
            <person name="Crisafi F."/>
            <person name="Messina E."/>
            <person name="Smedile F."/>
            <person name="Lopatina A."/>
            <person name="Denaro R."/>
            <person name="Pieper D.H."/>
            <person name="Golyshin P.N."/>
            <person name="Giuliano L."/>
        </authorList>
    </citation>
    <scope>NUCLEOTIDE SEQUENCE [LARGE SCALE GENOMIC DNA]</scope>
    <source>
        <strain evidence="18">78-ME</strain>
    </source>
</reference>
<keyword evidence="7" id="KW-0949">S-adenosyl-L-methionine</keyword>
<evidence type="ECO:0000256" key="2">
    <source>
        <dbReference type="ARBA" id="ARBA00001933"/>
    </source>
</evidence>
<evidence type="ECO:0000256" key="12">
    <source>
        <dbReference type="ARBA" id="ARBA00023235"/>
    </source>
</evidence>
<keyword evidence="6 14" id="KW-0004">4Fe-4S</keyword>
<dbReference type="Gene3D" id="3.20.20.70">
    <property type="entry name" value="Aldolase class I"/>
    <property type="match status" value="1"/>
</dbReference>
<reference evidence="17 18" key="1">
    <citation type="submission" date="2013-05" db="EMBL/GenBank/DDBJ databases">
        <title>Between feast and famine: a lifestyle of most important marine PAH-degrading bacterium Cycloclasticus sp. 7ME.</title>
        <authorList>
            <person name="Yakimov M.M."/>
            <person name="Messina E."/>
            <person name="Genovese M."/>
            <person name="Denaro R."/>
            <person name="Crisafi F."/>
            <person name="Russo D."/>
            <person name="Cappello S."/>
            <person name="Santisi S."/>
            <person name="Smedile F."/>
            <person name="Golyshina O.V."/>
            <person name="Tran H."/>
            <person name="Pieper D.H."/>
            <person name="Golyshin P.N."/>
            <person name="Giuliano L."/>
        </authorList>
    </citation>
    <scope>NUCLEOTIDE SEQUENCE [LARGE SCALE GENOMIC DNA]</scope>
    <source>
        <strain evidence="17 18">78-ME</strain>
    </source>
</reference>
<keyword evidence="12" id="KW-0413">Isomerase</keyword>
<dbReference type="GO" id="GO:0051539">
    <property type="term" value="F:4 iron, 4 sulfur cluster binding"/>
    <property type="evidence" value="ECO:0007669"/>
    <property type="project" value="UniProtKB-KW"/>
</dbReference>
<dbReference type="SFLD" id="SFLDF00314">
    <property type="entry name" value="L-lysine_2_3-aminomutase_(yjeK"/>
    <property type="match status" value="1"/>
</dbReference>
<evidence type="ECO:0000256" key="10">
    <source>
        <dbReference type="ARBA" id="ARBA00023004"/>
    </source>
</evidence>